<keyword evidence="2" id="KW-1185">Reference proteome</keyword>
<organism evidence="1 2">
    <name type="scientific">Gymnopus androsaceus JB14</name>
    <dbReference type="NCBI Taxonomy" id="1447944"/>
    <lineage>
        <taxon>Eukaryota</taxon>
        <taxon>Fungi</taxon>
        <taxon>Dikarya</taxon>
        <taxon>Basidiomycota</taxon>
        <taxon>Agaricomycotina</taxon>
        <taxon>Agaricomycetes</taxon>
        <taxon>Agaricomycetidae</taxon>
        <taxon>Agaricales</taxon>
        <taxon>Marasmiineae</taxon>
        <taxon>Omphalotaceae</taxon>
        <taxon>Gymnopus</taxon>
    </lineage>
</organism>
<dbReference type="Gene3D" id="3.40.50.1820">
    <property type="entry name" value="alpha/beta hydrolase"/>
    <property type="match status" value="1"/>
</dbReference>
<accession>A0A6A4HGQ1</accession>
<dbReference type="Proteomes" id="UP000799118">
    <property type="component" value="Unassembled WGS sequence"/>
</dbReference>
<protein>
    <recommendedName>
        <fullName evidence="3">Carboxylesterase type B domain-containing protein</fullName>
    </recommendedName>
</protein>
<dbReference type="AlphaFoldDB" id="A0A6A4HGQ1"/>
<evidence type="ECO:0000313" key="1">
    <source>
        <dbReference type="EMBL" id="KAE9396304.1"/>
    </source>
</evidence>
<dbReference type="InterPro" id="IPR029058">
    <property type="entry name" value="AB_hydrolase_fold"/>
</dbReference>
<evidence type="ECO:0000313" key="2">
    <source>
        <dbReference type="Proteomes" id="UP000799118"/>
    </source>
</evidence>
<proteinExistence type="predicted"/>
<reference evidence="1" key="1">
    <citation type="journal article" date="2019" name="Environ. Microbiol.">
        <title>Fungal ecological strategies reflected in gene transcription - a case study of two litter decomposers.</title>
        <authorList>
            <person name="Barbi F."/>
            <person name="Kohler A."/>
            <person name="Barry K."/>
            <person name="Baskaran P."/>
            <person name="Daum C."/>
            <person name="Fauchery L."/>
            <person name="Ihrmark K."/>
            <person name="Kuo A."/>
            <person name="LaButti K."/>
            <person name="Lipzen A."/>
            <person name="Morin E."/>
            <person name="Grigoriev I.V."/>
            <person name="Henrissat B."/>
            <person name="Lindahl B."/>
            <person name="Martin F."/>
        </authorList>
    </citation>
    <scope>NUCLEOTIDE SEQUENCE</scope>
    <source>
        <strain evidence="1">JB14</strain>
    </source>
</reference>
<gene>
    <name evidence="1" type="ORF">BT96DRAFT_996905</name>
</gene>
<evidence type="ECO:0008006" key="3">
    <source>
        <dbReference type="Google" id="ProtNLM"/>
    </source>
</evidence>
<name>A0A6A4HGQ1_9AGAR</name>
<sequence>MVFSWRTASTSMLVLFIAIFIFTFPTKVTEVKQAVISHIISLKALQAPLNAAFAPVVDLGYARYQGTIDPLTQNWNFLGIRYAAEPTGTLRFN</sequence>
<dbReference type="OrthoDB" id="3062227at2759"/>
<dbReference type="SUPFAM" id="SSF53474">
    <property type="entry name" value="alpha/beta-Hydrolases"/>
    <property type="match status" value="1"/>
</dbReference>
<dbReference type="EMBL" id="ML769516">
    <property type="protein sequence ID" value="KAE9396304.1"/>
    <property type="molecule type" value="Genomic_DNA"/>
</dbReference>